<dbReference type="Proteomes" id="UP000759537">
    <property type="component" value="Unassembled WGS sequence"/>
</dbReference>
<gene>
    <name evidence="2" type="ORF">DFH94DRAFT_706098</name>
</gene>
<evidence type="ECO:0000313" key="2">
    <source>
        <dbReference type="EMBL" id="KAF8487417.1"/>
    </source>
</evidence>
<name>A0A9P5TF54_9AGAM</name>
<feature type="region of interest" description="Disordered" evidence="1">
    <location>
        <begin position="1"/>
        <end position="31"/>
    </location>
</feature>
<feature type="compositionally biased region" description="Basic and acidic residues" evidence="1">
    <location>
        <begin position="235"/>
        <end position="245"/>
    </location>
</feature>
<feature type="compositionally biased region" description="Polar residues" evidence="1">
    <location>
        <begin position="1"/>
        <end position="13"/>
    </location>
</feature>
<feature type="compositionally biased region" description="Low complexity" evidence="1">
    <location>
        <begin position="281"/>
        <end position="298"/>
    </location>
</feature>
<organism evidence="2 3">
    <name type="scientific">Russula ochroleuca</name>
    <dbReference type="NCBI Taxonomy" id="152965"/>
    <lineage>
        <taxon>Eukaryota</taxon>
        <taxon>Fungi</taxon>
        <taxon>Dikarya</taxon>
        <taxon>Basidiomycota</taxon>
        <taxon>Agaricomycotina</taxon>
        <taxon>Agaricomycetes</taxon>
        <taxon>Russulales</taxon>
        <taxon>Russulaceae</taxon>
        <taxon>Russula</taxon>
    </lineage>
</organism>
<proteinExistence type="predicted"/>
<feature type="compositionally biased region" description="Basic and acidic residues" evidence="1">
    <location>
        <begin position="14"/>
        <end position="29"/>
    </location>
</feature>
<dbReference type="OrthoDB" id="3255765at2759"/>
<feature type="compositionally biased region" description="Basic residues" evidence="1">
    <location>
        <begin position="433"/>
        <end position="447"/>
    </location>
</feature>
<feature type="compositionally biased region" description="Low complexity" evidence="1">
    <location>
        <begin position="135"/>
        <end position="146"/>
    </location>
</feature>
<feature type="compositionally biased region" description="Basic and acidic residues" evidence="1">
    <location>
        <begin position="363"/>
        <end position="372"/>
    </location>
</feature>
<accession>A0A9P5TF54</accession>
<evidence type="ECO:0000256" key="1">
    <source>
        <dbReference type="SAM" id="MobiDB-lite"/>
    </source>
</evidence>
<feature type="compositionally biased region" description="Low complexity" evidence="1">
    <location>
        <begin position="66"/>
        <end position="82"/>
    </location>
</feature>
<feature type="region of interest" description="Disordered" evidence="1">
    <location>
        <begin position="46"/>
        <end position="146"/>
    </location>
</feature>
<dbReference type="AlphaFoldDB" id="A0A9P5TF54"/>
<evidence type="ECO:0000313" key="3">
    <source>
        <dbReference type="Proteomes" id="UP000759537"/>
    </source>
</evidence>
<sequence>MTTTSLARTVQDSKAQRQERLKTRFRDRGGIFVPSEVNPLVDILLARGVNGESPVKKRTPRRSAKPRPSTATRAARTTKTPRNGSSKRAARKSAAVPSERDENHLPSVRKRRDKSKTPNLQEGKRINGVDSGTSAGPSRPRAAAQRRPFAVQLADAINSAMQTVPDSCLPSMKVQSVVPAKAPGTLPQSERALGKCKAKPAVLPPRYSVELDPFGGEPVCAVTTIKSPVVIALERQQREKQDGRRKFAAQESEQANGAKVKKTKPPLPHDLGGSDSDSDVPLAKKLAPAKSKRASASAGIRTRPSKREGGAPQPPKKRRSRSKVKALLGSADDPSNRATNFTETAKVQVLHEKKAPRKRKERVKASLDKDDNNNDDEQTLEQTHGPPKKKRRRADPTTASRGRKENKETSRSAREASVKKADKPLPSPVKQSARARHKPASKAKTKTVKPSSRAGVSAAAATRPRGLPLDVRRRIKVIAQNVPAKDDVDDPIDFLRC</sequence>
<feature type="compositionally biased region" description="Polar residues" evidence="1">
    <location>
        <begin position="336"/>
        <end position="345"/>
    </location>
</feature>
<keyword evidence="3" id="KW-1185">Reference proteome</keyword>
<feature type="compositionally biased region" description="Basic residues" evidence="1">
    <location>
        <begin position="56"/>
        <end position="65"/>
    </location>
</feature>
<comment type="caution">
    <text evidence="2">The sequence shown here is derived from an EMBL/GenBank/DDBJ whole genome shotgun (WGS) entry which is preliminary data.</text>
</comment>
<feature type="region of interest" description="Disordered" evidence="1">
    <location>
        <begin position="235"/>
        <end position="469"/>
    </location>
</feature>
<reference evidence="2" key="1">
    <citation type="submission" date="2019-10" db="EMBL/GenBank/DDBJ databases">
        <authorList>
            <consortium name="DOE Joint Genome Institute"/>
            <person name="Kuo A."/>
            <person name="Miyauchi S."/>
            <person name="Kiss E."/>
            <person name="Drula E."/>
            <person name="Kohler A."/>
            <person name="Sanchez-Garcia M."/>
            <person name="Andreopoulos B."/>
            <person name="Barry K.W."/>
            <person name="Bonito G."/>
            <person name="Buee M."/>
            <person name="Carver A."/>
            <person name="Chen C."/>
            <person name="Cichocki N."/>
            <person name="Clum A."/>
            <person name="Culley D."/>
            <person name="Crous P.W."/>
            <person name="Fauchery L."/>
            <person name="Girlanda M."/>
            <person name="Hayes R."/>
            <person name="Keri Z."/>
            <person name="LaButti K."/>
            <person name="Lipzen A."/>
            <person name="Lombard V."/>
            <person name="Magnuson J."/>
            <person name="Maillard F."/>
            <person name="Morin E."/>
            <person name="Murat C."/>
            <person name="Nolan M."/>
            <person name="Ohm R."/>
            <person name="Pangilinan J."/>
            <person name="Pereira M."/>
            <person name="Perotto S."/>
            <person name="Peter M."/>
            <person name="Riley R."/>
            <person name="Sitrit Y."/>
            <person name="Stielow B."/>
            <person name="Szollosi G."/>
            <person name="Zifcakova L."/>
            <person name="Stursova M."/>
            <person name="Spatafora J.W."/>
            <person name="Tedersoo L."/>
            <person name="Vaario L.-M."/>
            <person name="Yamada A."/>
            <person name="Yan M."/>
            <person name="Wang P."/>
            <person name="Xu J."/>
            <person name="Bruns T."/>
            <person name="Baldrian P."/>
            <person name="Vilgalys R."/>
            <person name="Henrissat B."/>
            <person name="Grigoriev I.V."/>
            <person name="Hibbett D."/>
            <person name="Nagy L.G."/>
            <person name="Martin F.M."/>
        </authorList>
    </citation>
    <scope>NUCLEOTIDE SEQUENCE</scope>
    <source>
        <strain evidence="2">Prilba</strain>
    </source>
</reference>
<protein>
    <submittedName>
        <fullName evidence="2">Uncharacterized protein</fullName>
    </submittedName>
</protein>
<reference evidence="2" key="2">
    <citation type="journal article" date="2020" name="Nat. Commun.">
        <title>Large-scale genome sequencing of mycorrhizal fungi provides insights into the early evolution of symbiotic traits.</title>
        <authorList>
            <person name="Miyauchi S."/>
            <person name="Kiss E."/>
            <person name="Kuo A."/>
            <person name="Drula E."/>
            <person name="Kohler A."/>
            <person name="Sanchez-Garcia M."/>
            <person name="Morin E."/>
            <person name="Andreopoulos B."/>
            <person name="Barry K.W."/>
            <person name="Bonito G."/>
            <person name="Buee M."/>
            <person name="Carver A."/>
            <person name="Chen C."/>
            <person name="Cichocki N."/>
            <person name="Clum A."/>
            <person name="Culley D."/>
            <person name="Crous P.W."/>
            <person name="Fauchery L."/>
            <person name="Girlanda M."/>
            <person name="Hayes R.D."/>
            <person name="Keri Z."/>
            <person name="LaButti K."/>
            <person name="Lipzen A."/>
            <person name="Lombard V."/>
            <person name="Magnuson J."/>
            <person name="Maillard F."/>
            <person name="Murat C."/>
            <person name="Nolan M."/>
            <person name="Ohm R.A."/>
            <person name="Pangilinan J."/>
            <person name="Pereira M.F."/>
            <person name="Perotto S."/>
            <person name="Peter M."/>
            <person name="Pfister S."/>
            <person name="Riley R."/>
            <person name="Sitrit Y."/>
            <person name="Stielow J.B."/>
            <person name="Szollosi G."/>
            <person name="Zifcakova L."/>
            <person name="Stursova M."/>
            <person name="Spatafora J.W."/>
            <person name="Tedersoo L."/>
            <person name="Vaario L.M."/>
            <person name="Yamada A."/>
            <person name="Yan M."/>
            <person name="Wang P."/>
            <person name="Xu J."/>
            <person name="Bruns T."/>
            <person name="Baldrian P."/>
            <person name="Vilgalys R."/>
            <person name="Dunand C."/>
            <person name="Henrissat B."/>
            <person name="Grigoriev I.V."/>
            <person name="Hibbett D."/>
            <person name="Nagy L.G."/>
            <person name="Martin F.M."/>
        </authorList>
    </citation>
    <scope>NUCLEOTIDE SEQUENCE</scope>
    <source>
        <strain evidence="2">Prilba</strain>
    </source>
</reference>
<feature type="compositionally biased region" description="Basic residues" evidence="1">
    <location>
        <begin position="315"/>
        <end position="324"/>
    </location>
</feature>
<feature type="compositionally biased region" description="Basic and acidic residues" evidence="1">
    <location>
        <begin position="402"/>
        <end position="423"/>
    </location>
</feature>
<dbReference type="EMBL" id="WHVB01000001">
    <property type="protein sequence ID" value="KAF8487417.1"/>
    <property type="molecule type" value="Genomic_DNA"/>
</dbReference>